<reference evidence="3" key="1">
    <citation type="journal article" date="2019" name="Int. J. Syst. Evol. Microbiol.">
        <title>The Global Catalogue of Microorganisms (GCM) 10K type strain sequencing project: providing services to taxonomists for standard genome sequencing and annotation.</title>
        <authorList>
            <consortium name="The Broad Institute Genomics Platform"/>
            <consortium name="The Broad Institute Genome Sequencing Center for Infectious Disease"/>
            <person name="Wu L."/>
            <person name="Ma J."/>
        </authorList>
    </citation>
    <scope>NUCLEOTIDE SEQUENCE [LARGE SCALE GENOMIC DNA]</scope>
    <source>
        <strain evidence="3">JCM 18123</strain>
    </source>
</reference>
<dbReference type="PROSITE" id="PS51318">
    <property type="entry name" value="TAT"/>
    <property type="match status" value="1"/>
</dbReference>
<evidence type="ECO:0000313" key="2">
    <source>
        <dbReference type="EMBL" id="GAA4958101.1"/>
    </source>
</evidence>
<keyword evidence="1" id="KW-0812">Transmembrane</keyword>
<feature type="transmembrane region" description="Helical" evidence="1">
    <location>
        <begin position="53"/>
        <end position="73"/>
    </location>
</feature>
<dbReference type="RefSeq" id="WP_345559387.1">
    <property type="nucleotide sequence ID" value="NZ_BAABIK010000051.1"/>
</dbReference>
<dbReference type="Proteomes" id="UP001499993">
    <property type="component" value="Unassembled WGS sequence"/>
</dbReference>
<name>A0ABP9H0Z8_9ACTN</name>
<feature type="transmembrane region" description="Helical" evidence="1">
    <location>
        <begin position="109"/>
        <end position="131"/>
    </location>
</feature>
<feature type="transmembrane region" description="Helical" evidence="1">
    <location>
        <begin position="85"/>
        <end position="103"/>
    </location>
</feature>
<dbReference type="InterPro" id="IPR006311">
    <property type="entry name" value="TAT_signal"/>
</dbReference>
<proteinExistence type="predicted"/>
<evidence type="ECO:0008006" key="4">
    <source>
        <dbReference type="Google" id="ProtNLM"/>
    </source>
</evidence>
<evidence type="ECO:0000256" key="1">
    <source>
        <dbReference type="SAM" id="Phobius"/>
    </source>
</evidence>
<keyword evidence="1" id="KW-1133">Transmembrane helix</keyword>
<dbReference type="EMBL" id="BAABIK010000051">
    <property type="protein sequence ID" value="GAA4958101.1"/>
    <property type="molecule type" value="Genomic_DNA"/>
</dbReference>
<keyword evidence="1" id="KW-0472">Membrane</keyword>
<accession>A0ABP9H0Z8</accession>
<keyword evidence="3" id="KW-1185">Reference proteome</keyword>
<comment type="caution">
    <text evidence="2">The sequence shown here is derived from an EMBL/GenBank/DDBJ whole genome shotgun (WGS) entry which is preliminary data.</text>
</comment>
<organism evidence="2 3">
    <name type="scientific">Streptomonospora halophila</name>
    <dbReference type="NCBI Taxonomy" id="427369"/>
    <lineage>
        <taxon>Bacteria</taxon>
        <taxon>Bacillati</taxon>
        <taxon>Actinomycetota</taxon>
        <taxon>Actinomycetes</taxon>
        <taxon>Streptosporangiales</taxon>
        <taxon>Nocardiopsidaceae</taxon>
        <taxon>Streptomonospora</taxon>
    </lineage>
</organism>
<sequence>MTPSRLAPDWRRIALGAAVGAAGTAAVGLAVHGAAALAGSLTADQVVGANIGLGLAALAARLAATPLVCWWLLRLVRVPRAGSATLFGLVCYLLLALAGPGGQALPGLAAVWLVLGAVSGAVGVYAAGWTAPRIPAARA</sequence>
<evidence type="ECO:0000313" key="3">
    <source>
        <dbReference type="Proteomes" id="UP001499993"/>
    </source>
</evidence>
<gene>
    <name evidence="2" type="ORF">GCM10023224_50080</name>
</gene>
<protein>
    <recommendedName>
        <fullName evidence="4">Major facilitator superfamily (MFS) profile domain-containing protein</fullName>
    </recommendedName>
</protein>